<dbReference type="PANTHER" id="PTHR22775:SF3">
    <property type="entry name" value="SORTING NEXIN-13"/>
    <property type="match status" value="1"/>
</dbReference>
<name>A0AAF0YCA1_9TREE</name>
<keyword evidence="3" id="KW-1185">Reference proteome</keyword>
<dbReference type="GeneID" id="87808916"/>
<feature type="domain" description="PXA" evidence="1">
    <location>
        <begin position="48"/>
        <end position="236"/>
    </location>
</feature>
<accession>A0AAF0YCA1</accession>
<gene>
    <name evidence="2" type="ORF">LOC62_04G005688</name>
</gene>
<dbReference type="EMBL" id="CP086717">
    <property type="protein sequence ID" value="WOO82189.1"/>
    <property type="molecule type" value="Genomic_DNA"/>
</dbReference>
<dbReference type="PANTHER" id="PTHR22775">
    <property type="entry name" value="SORTING NEXIN"/>
    <property type="match status" value="1"/>
</dbReference>
<dbReference type="Pfam" id="PF02194">
    <property type="entry name" value="PXA"/>
    <property type="match status" value="1"/>
</dbReference>
<dbReference type="RefSeq" id="XP_062628221.1">
    <property type="nucleotide sequence ID" value="XM_062772237.1"/>
</dbReference>
<organism evidence="2 3">
    <name type="scientific">Vanrija pseudolonga</name>
    <dbReference type="NCBI Taxonomy" id="143232"/>
    <lineage>
        <taxon>Eukaryota</taxon>
        <taxon>Fungi</taxon>
        <taxon>Dikarya</taxon>
        <taxon>Basidiomycota</taxon>
        <taxon>Agaricomycotina</taxon>
        <taxon>Tremellomycetes</taxon>
        <taxon>Trichosporonales</taxon>
        <taxon>Trichosporonaceae</taxon>
        <taxon>Vanrija</taxon>
    </lineage>
</organism>
<evidence type="ECO:0000259" key="1">
    <source>
        <dbReference type="PROSITE" id="PS51207"/>
    </source>
</evidence>
<dbReference type="GO" id="GO:0035091">
    <property type="term" value="F:phosphatidylinositol binding"/>
    <property type="evidence" value="ECO:0007669"/>
    <property type="project" value="TreeGrafter"/>
</dbReference>
<protein>
    <recommendedName>
        <fullName evidence="1">PXA domain-containing protein</fullName>
    </recommendedName>
</protein>
<proteinExistence type="predicted"/>
<dbReference type="PROSITE" id="PS51207">
    <property type="entry name" value="PXA"/>
    <property type="match status" value="1"/>
</dbReference>
<sequence>MVAAAPAPASPTIARRRREDASLPLAQRLLAPSADAQLPPLFPATSDGAIIAHERAYHLVALALRGYVQAWYIRLSPRDRTLLPAINDVLVPLLAPLLTSVAEDPTPAADLLLLHVPVVAATHISTYWHARAALASGLARSDDGTALALDEAYHARLPLLSTALTDGTYALSPTYLTALADALLALRLPTKAYAADAERLIVREVLARAVLSSVGRRLAQPWFWAQLLLKLFSERTPKLAPPPRRRGLRGTADAVARLWFQLAAFALALWNFAAWILATLNASPPPDPRYHRLADPWLALGRVWLVERAGVVQVPFSTRLAYSTVEVLVRLAAPVIDRLVPHLCVTRVLTPGTALKIADLLERVLFPDGYPGPSPPDPTPEEAAMLLRSLRSRVAEALPRVFRTQIDADKLVDPLSDAGCNAHLVGMLYDTVVATLVPELALHDRVPAVEQ</sequence>
<dbReference type="InterPro" id="IPR003114">
    <property type="entry name" value="Phox_assoc"/>
</dbReference>
<dbReference type="AlphaFoldDB" id="A0AAF0YCA1"/>
<evidence type="ECO:0000313" key="2">
    <source>
        <dbReference type="EMBL" id="WOO82189.1"/>
    </source>
</evidence>
<dbReference type="SMART" id="SM00313">
    <property type="entry name" value="PXA"/>
    <property type="match status" value="1"/>
</dbReference>
<reference evidence="2" key="1">
    <citation type="submission" date="2023-10" db="EMBL/GenBank/DDBJ databases">
        <authorList>
            <person name="Noh H."/>
        </authorList>
    </citation>
    <scope>NUCLEOTIDE SEQUENCE</scope>
    <source>
        <strain evidence="2">DUCC4014</strain>
    </source>
</reference>
<dbReference type="Proteomes" id="UP000827549">
    <property type="component" value="Chromosome 4"/>
</dbReference>
<evidence type="ECO:0000313" key="3">
    <source>
        <dbReference type="Proteomes" id="UP000827549"/>
    </source>
</evidence>